<feature type="domain" description="NB-ARC" evidence="1">
    <location>
        <begin position="88"/>
        <end position="175"/>
    </location>
</feature>
<sequence>MTGLLKKSKECHKIAGAIEKIRKNLQEVTDRRGRFTVDSIVAKPAASLRTVDPRLTAMYREASQIIGIDKSRADLISMLSPNENDESNQKMKIVTVVGVGGLGKTTLAKAVFDQLKSLFGYGAFVPLGQDPDVNKVFRDILIDLDKKKYTDLKCTMLDERQLINKLHDFLRAKRYERIRTQ</sequence>
<proteinExistence type="predicted"/>
<dbReference type="Pfam" id="PF00931">
    <property type="entry name" value="NB-ARC"/>
    <property type="match status" value="1"/>
</dbReference>
<dbReference type="AlphaFoldDB" id="A0A811Q8Q8"/>
<dbReference type="Gene3D" id="3.40.50.300">
    <property type="entry name" value="P-loop containing nucleotide triphosphate hydrolases"/>
    <property type="match status" value="1"/>
</dbReference>
<comment type="caution">
    <text evidence="2">The sequence shown here is derived from an EMBL/GenBank/DDBJ whole genome shotgun (WGS) entry which is preliminary data.</text>
</comment>
<protein>
    <recommendedName>
        <fullName evidence="1">NB-ARC domain-containing protein</fullName>
    </recommendedName>
</protein>
<evidence type="ECO:0000313" key="2">
    <source>
        <dbReference type="EMBL" id="CAD6255620.1"/>
    </source>
</evidence>
<dbReference type="PANTHER" id="PTHR19338">
    <property type="entry name" value="TRANSLOCASE OF INNER MITOCHONDRIAL MEMBRANE 13 HOMOLOG"/>
    <property type="match status" value="1"/>
</dbReference>
<dbReference type="Proteomes" id="UP000604825">
    <property type="component" value="Unassembled WGS sequence"/>
</dbReference>
<evidence type="ECO:0000313" key="3">
    <source>
        <dbReference type="Proteomes" id="UP000604825"/>
    </source>
</evidence>
<dbReference type="InterPro" id="IPR027417">
    <property type="entry name" value="P-loop_NTPase"/>
</dbReference>
<evidence type="ECO:0000259" key="1">
    <source>
        <dbReference type="Pfam" id="PF00931"/>
    </source>
</evidence>
<dbReference type="SUPFAM" id="SSF52540">
    <property type="entry name" value="P-loop containing nucleoside triphosphate hydrolases"/>
    <property type="match status" value="1"/>
</dbReference>
<name>A0A811Q8Q8_9POAL</name>
<organism evidence="2 3">
    <name type="scientific">Miscanthus lutarioriparius</name>
    <dbReference type="NCBI Taxonomy" id="422564"/>
    <lineage>
        <taxon>Eukaryota</taxon>
        <taxon>Viridiplantae</taxon>
        <taxon>Streptophyta</taxon>
        <taxon>Embryophyta</taxon>
        <taxon>Tracheophyta</taxon>
        <taxon>Spermatophyta</taxon>
        <taxon>Magnoliopsida</taxon>
        <taxon>Liliopsida</taxon>
        <taxon>Poales</taxon>
        <taxon>Poaceae</taxon>
        <taxon>PACMAD clade</taxon>
        <taxon>Panicoideae</taxon>
        <taxon>Andropogonodae</taxon>
        <taxon>Andropogoneae</taxon>
        <taxon>Saccharinae</taxon>
        <taxon>Miscanthus</taxon>
    </lineage>
</organism>
<accession>A0A811Q8Q8</accession>
<dbReference type="OrthoDB" id="682754at2759"/>
<keyword evidence="3" id="KW-1185">Reference proteome</keyword>
<dbReference type="InterPro" id="IPR002182">
    <property type="entry name" value="NB-ARC"/>
</dbReference>
<dbReference type="EMBL" id="CAJGYO010000010">
    <property type="protein sequence ID" value="CAD6255620.1"/>
    <property type="molecule type" value="Genomic_DNA"/>
</dbReference>
<dbReference type="PANTHER" id="PTHR19338:SF67">
    <property type="entry name" value="AAA+ ATPASE DOMAIN-CONTAINING PROTEIN"/>
    <property type="match status" value="1"/>
</dbReference>
<reference evidence="2" key="1">
    <citation type="submission" date="2020-10" db="EMBL/GenBank/DDBJ databases">
        <authorList>
            <person name="Han B."/>
            <person name="Lu T."/>
            <person name="Zhao Q."/>
            <person name="Huang X."/>
            <person name="Zhao Y."/>
        </authorList>
    </citation>
    <scope>NUCLEOTIDE SEQUENCE</scope>
</reference>
<gene>
    <name evidence="2" type="ORF">NCGR_LOCUS39161</name>
</gene>
<dbReference type="GO" id="GO:0043531">
    <property type="term" value="F:ADP binding"/>
    <property type="evidence" value="ECO:0007669"/>
    <property type="project" value="InterPro"/>
</dbReference>